<feature type="chain" id="PRO_5030970584" description="Secreted protein" evidence="1">
    <location>
        <begin position="32"/>
        <end position="332"/>
    </location>
</feature>
<comment type="caution">
    <text evidence="2">The sequence shown here is derived from an EMBL/GenBank/DDBJ whole genome shotgun (WGS) entry which is preliminary data.</text>
</comment>
<dbReference type="RefSeq" id="WP_184677370.1">
    <property type="nucleotide sequence ID" value="NZ_JACHGY010000001.1"/>
</dbReference>
<name>A0A7X0H626_9BACT</name>
<keyword evidence="3" id="KW-1185">Reference proteome</keyword>
<organism evidence="2 3">
    <name type="scientific">Algisphaera agarilytica</name>
    <dbReference type="NCBI Taxonomy" id="1385975"/>
    <lineage>
        <taxon>Bacteria</taxon>
        <taxon>Pseudomonadati</taxon>
        <taxon>Planctomycetota</taxon>
        <taxon>Phycisphaerae</taxon>
        <taxon>Phycisphaerales</taxon>
        <taxon>Phycisphaeraceae</taxon>
        <taxon>Algisphaera</taxon>
    </lineage>
</organism>
<gene>
    <name evidence="2" type="ORF">HNQ40_001614</name>
</gene>
<feature type="signal peptide" evidence="1">
    <location>
        <begin position="1"/>
        <end position="31"/>
    </location>
</feature>
<dbReference type="AlphaFoldDB" id="A0A7X0H626"/>
<keyword evidence="1" id="KW-0732">Signal</keyword>
<evidence type="ECO:0000313" key="3">
    <source>
        <dbReference type="Proteomes" id="UP000541810"/>
    </source>
</evidence>
<reference evidence="2 3" key="1">
    <citation type="submission" date="2020-08" db="EMBL/GenBank/DDBJ databases">
        <title>Genomic Encyclopedia of Type Strains, Phase IV (KMG-IV): sequencing the most valuable type-strain genomes for metagenomic binning, comparative biology and taxonomic classification.</title>
        <authorList>
            <person name="Goeker M."/>
        </authorList>
    </citation>
    <scope>NUCLEOTIDE SEQUENCE [LARGE SCALE GENOMIC DNA]</scope>
    <source>
        <strain evidence="2 3">DSM 103725</strain>
    </source>
</reference>
<protein>
    <recommendedName>
        <fullName evidence="4">Secreted protein</fullName>
    </recommendedName>
</protein>
<evidence type="ECO:0008006" key="4">
    <source>
        <dbReference type="Google" id="ProtNLM"/>
    </source>
</evidence>
<dbReference type="EMBL" id="JACHGY010000001">
    <property type="protein sequence ID" value="MBB6429808.1"/>
    <property type="molecule type" value="Genomic_DNA"/>
</dbReference>
<proteinExistence type="predicted"/>
<dbReference type="Proteomes" id="UP000541810">
    <property type="component" value="Unassembled WGS sequence"/>
</dbReference>
<sequence>MNAKQLFRMKKLAATLLLLTLLLGVVTYTLAEPTADAEPATIDLGPRWVDGQTSRYEFWNQMEQTVHIKLGDQSQTSSSTIEVDGEVTWTVDKVNADGSSVCTMTLEWMKYVNTPSEGKAISVDSRKSASAETKAMHELLSAMAGVGLTIEIAPDGSVTKANGVDKMKRKTSQPDFIPSELDFEETASDLASIAYAPKPFDLTPSGAGKTWKADFRWDHDLGKMDQKWTYELDRVEDIAGVQVAVVTGQGKFKLDPEVDKDRPADAPPVNVRLLEGSAEAEVLFDLSRHEAVGRHSLSNEKILVTVSLPDGRKFERTLTEETVGQVLRLSED</sequence>
<evidence type="ECO:0000256" key="1">
    <source>
        <dbReference type="SAM" id="SignalP"/>
    </source>
</evidence>
<accession>A0A7X0H626</accession>
<evidence type="ECO:0000313" key="2">
    <source>
        <dbReference type="EMBL" id="MBB6429808.1"/>
    </source>
</evidence>